<evidence type="ECO:0000313" key="4">
    <source>
        <dbReference type="Proteomes" id="UP001515480"/>
    </source>
</evidence>
<dbReference type="Proteomes" id="UP001515480">
    <property type="component" value="Unassembled WGS sequence"/>
</dbReference>
<dbReference type="AlphaFoldDB" id="A0AB34J2I7"/>
<proteinExistence type="predicted"/>
<reference evidence="3 4" key="1">
    <citation type="journal article" date="2024" name="Science">
        <title>Giant polyketide synthase enzymes in the biosynthesis of giant marine polyether toxins.</title>
        <authorList>
            <person name="Fallon T.R."/>
            <person name="Shende V.V."/>
            <person name="Wierzbicki I.H."/>
            <person name="Pendleton A.L."/>
            <person name="Watervoot N.F."/>
            <person name="Auber R.P."/>
            <person name="Gonzalez D.J."/>
            <person name="Wisecaver J.H."/>
            <person name="Moore B.S."/>
        </authorList>
    </citation>
    <scope>NUCLEOTIDE SEQUENCE [LARGE SCALE GENOMIC DNA]</scope>
    <source>
        <strain evidence="3 4">12B1</strain>
    </source>
</reference>
<dbReference type="PANTHER" id="PTHR28583:SF4">
    <property type="entry name" value="N-ACYLETHANOLAMINE-HYDROLYZING ACID AMIDASE"/>
    <property type="match status" value="1"/>
</dbReference>
<evidence type="ECO:0000256" key="1">
    <source>
        <dbReference type="SAM" id="MobiDB-lite"/>
    </source>
</evidence>
<dbReference type="InterPro" id="IPR029130">
    <property type="entry name" value="Acid_ceramidase_N"/>
</dbReference>
<dbReference type="Gene3D" id="3.60.60.10">
    <property type="entry name" value="Penicillin V Acylase, Chain A"/>
    <property type="match status" value="1"/>
</dbReference>
<dbReference type="Pfam" id="PF15508">
    <property type="entry name" value="NAAA-beta"/>
    <property type="match status" value="1"/>
</dbReference>
<sequence length="492" mass="52368">MPKRRRASAAPGPPTPATRPRPSSEPGAPHGRGYQSSDAIPRFVLDLDQPCDERWQAVAHAFRPTFQRLVARNKDLLEAVRANAVASAPPPPACPPGYLQEVHALAALLRQPAALLWSLQLSYEAFALTQLPGDACGCTSAAVDCDDGVVHARTLDWAWLDGMDSLLVDLDVRRRGELLYRCTSVVGFVGVLTGMRAGGSSPGGGVGGFSLSLNYRRPFSGAWEDGWPALELPPPRKNPFIAASKRHAARGAIPVALALRLALETCSSYESACSMLLSTPLLAPCYILAAGGRPGEAVLLTCGLGTARTEQHIVPGGVLCVTNLDPSPEETPSLPEPTCGTFGSVEAKDFIQGESLLRRDMMLKILRRARASAMRGASSSAAALGFTACANAMATSPISNSSTLHTTIMCPALEVFVSQRSDGPKKFESHGFAADTALCETCFRCDRRVACIDVNSASAVESGPGSLLRRRGGAYYCWTHLPLRQKDLSFRA</sequence>
<dbReference type="GO" id="GO:0016810">
    <property type="term" value="F:hydrolase activity, acting on carbon-nitrogen (but not peptide) bonds"/>
    <property type="evidence" value="ECO:0007669"/>
    <property type="project" value="TreeGrafter"/>
</dbReference>
<comment type="caution">
    <text evidence="3">The sequence shown here is derived from an EMBL/GenBank/DDBJ whole genome shotgun (WGS) entry which is preliminary data.</text>
</comment>
<feature type="domain" description="Acid ceramidase N-terminal" evidence="2">
    <location>
        <begin position="39"/>
        <end position="80"/>
    </location>
</feature>
<evidence type="ECO:0000313" key="3">
    <source>
        <dbReference type="EMBL" id="KAL1510756.1"/>
    </source>
</evidence>
<evidence type="ECO:0000259" key="2">
    <source>
        <dbReference type="Pfam" id="PF15508"/>
    </source>
</evidence>
<organism evidence="3 4">
    <name type="scientific">Prymnesium parvum</name>
    <name type="common">Toxic golden alga</name>
    <dbReference type="NCBI Taxonomy" id="97485"/>
    <lineage>
        <taxon>Eukaryota</taxon>
        <taxon>Haptista</taxon>
        <taxon>Haptophyta</taxon>
        <taxon>Prymnesiophyceae</taxon>
        <taxon>Prymnesiales</taxon>
        <taxon>Prymnesiaceae</taxon>
        <taxon>Prymnesium</taxon>
    </lineage>
</organism>
<name>A0AB34J2I7_PRYPA</name>
<dbReference type="PANTHER" id="PTHR28583">
    <property type="entry name" value="ACID AMIDASE"/>
    <property type="match status" value="1"/>
</dbReference>
<feature type="region of interest" description="Disordered" evidence="1">
    <location>
        <begin position="1"/>
        <end position="36"/>
    </location>
</feature>
<keyword evidence="4" id="KW-1185">Reference proteome</keyword>
<dbReference type="EMBL" id="JBGBPQ010000015">
    <property type="protein sequence ID" value="KAL1510756.1"/>
    <property type="molecule type" value="Genomic_DNA"/>
</dbReference>
<accession>A0AB34J2I7</accession>
<gene>
    <name evidence="3" type="ORF">AB1Y20_007043</name>
</gene>
<protein>
    <recommendedName>
        <fullName evidence="2">Acid ceramidase N-terminal domain-containing protein</fullName>
    </recommendedName>
</protein>